<keyword evidence="2" id="KW-1185">Reference proteome</keyword>
<reference evidence="1 2" key="1">
    <citation type="submission" date="2018-02" db="EMBL/GenBank/DDBJ databases">
        <title>Discovery of a pederin family compound in a non-symbiotic bloom-forming cyanobacterium.</title>
        <authorList>
            <person name="Kust A."/>
            <person name="Mares J."/>
            <person name="Jokela J."/>
            <person name="Urajova P."/>
            <person name="Hajek J."/>
            <person name="Saurav K."/>
            <person name="Voracova K."/>
            <person name="Fewer D.P."/>
            <person name="Haapaniemi E."/>
            <person name="Permi P."/>
            <person name="Rehakova K."/>
            <person name="Sivonen K."/>
            <person name="Hrouzek P."/>
        </authorList>
    </citation>
    <scope>NUCLEOTIDE SEQUENCE [LARGE SCALE GENOMIC DNA]</scope>
    <source>
        <strain evidence="1 2">CHARLIE-1</strain>
    </source>
</reference>
<dbReference type="AlphaFoldDB" id="A0A2S6CPK6"/>
<name>A0A2S6CPK6_9CYAN</name>
<gene>
    <name evidence="1" type="ORF">CUN59_19565</name>
</gene>
<dbReference type="Proteomes" id="UP000239589">
    <property type="component" value="Unassembled WGS sequence"/>
</dbReference>
<evidence type="ECO:0000313" key="2">
    <source>
        <dbReference type="Proteomes" id="UP000239589"/>
    </source>
</evidence>
<accession>A0A2S6CPK6</accession>
<comment type="caution">
    <text evidence="1">The sequence shown here is derived from an EMBL/GenBank/DDBJ whole genome shotgun (WGS) entry which is preliminary data.</text>
</comment>
<evidence type="ECO:0000313" key="1">
    <source>
        <dbReference type="EMBL" id="PPJ61694.1"/>
    </source>
</evidence>
<dbReference type="EMBL" id="PGEM01000186">
    <property type="protein sequence ID" value="PPJ61694.1"/>
    <property type="molecule type" value="Genomic_DNA"/>
</dbReference>
<organism evidence="1 2">
    <name type="scientific">Cuspidothrix issatschenkoi CHARLIE-1</name>
    <dbReference type="NCBI Taxonomy" id="2052836"/>
    <lineage>
        <taxon>Bacteria</taxon>
        <taxon>Bacillati</taxon>
        <taxon>Cyanobacteriota</taxon>
        <taxon>Cyanophyceae</taxon>
        <taxon>Nostocales</taxon>
        <taxon>Aphanizomenonaceae</taxon>
        <taxon>Cuspidothrix</taxon>
    </lineage>
</organism>
<sequence length="80" mass="9392">MVHAEVRTLCILEIAKTAIRHLVKNKYAWHQGCRDVPWIKIFGSTKFVQRDFRDNFLTNTDTLLYIISRLIVLLLTMSSQ</sequence>
<proteinExistence type="predicted"/>
<protein>
    <submittedName>
        <fullName evidence="1">Uncharacterized protein</fullName>
    </submittedName>
</protein>